<organism evidence="1 2">
    <name type="scientific">Plakobranchus ocellatus</name>
    <dbReference type="NCBI Taxonomy" id="259542"/>
    <lineage>
        <taxon>Eukaryota</taxon>
        <taxon>Metazoa</taxon>
        <taxon>Spiralia</taxon>
        <taxon>Lophotrochozoa</taxon>
        <taxon>Mollusca</taxon>
        <taxon>Gastropoda</taxon>
        <taxon>Heterobranchia</taxon>
        <taxon>Euthyneura</taxon>
        <taxon>Panpulmonata</taxon>
        <taxon>Sacoglossa</taxon>
        <taxon>Placobranchoidea</taxon>
        <taxon>Plakobranchidae</taxon>
        <taxon>Plakobranchus</taxon>
    </lineage>
</organism>
<keyword evidence="2" id="KW-1185">Reference proteome</keyword>
<dbReference type="EMBL" id="BLXT01001285">
    <property type="protein sequence ID" value="GFN84211.1"/>
    <property type="molecule type" value="Genomic_DNA"/>
</dbReference>
<sequence length="113" mass="12927">MIHPLCLGFLRSLIPPHVLILKVVFSFTKPMNKEVDRLCTKYALYGSENKNRLLQLPEELPQGPHMVFAGCSMDQQIVYVVHHDWECIERVAFPDEPNFSISTSSSHNDCLIT</sequence>
<proteinExistence type="predicted"/>
<dbReference type="AlphaFoldDB" id="A0AAV3YMQ2"/>
<reference evidence="1 2" key="1">
    <citation type="journal article" date="2021" name="Elife">
        <title>Chloroplast acquisition without the gene transfer in kleptoplastic sea slugs, Plakobranchus ocellatus.</title>
        <authorList>
            <person name="Maeda T."/>
            <person name="Takahashi S."/>
            <person name="Yoshida T."/>
            <person name="Shimamura S."/>
            <person name="Takaki Y."/>
            <person name="Nagai Y."/>
            <person name="Toyoda A."/>
            <person name="Suzuki Y."/>
            <person name="Arimoto A."/>
            <person name="Ishii H."/>
            <person name="Satoh N."/>
            <person name="Nishiyama T."/>
            <person name="Hasebe M."/>
            <person name="Maruyama T."/>
            <person name="Minagawa J."/>
            <person name="Obokata J."/>
            <person name="Shigenobu S."/>
        </authorList>
    </citation>
    <scope>NUCLEOTIDE SEQUENCE [LARGE SCALE GENOMIC DNA]</scope>
</reference>
<protein>
    <submittedName>
        <fullName evidence="1">Uncharacterized protein</fullName>
    </submittedName>
</protein>
<evidence type="ECO:0000313" key="2">
    <source>
        <dbReference type="Proteomes" id="UP000735302"/>
    </source>
</evidence>
<comment type="caution">
    <text evidence="1">The sequence shown here is derived from an EMBL/GenBank/DDBJ whole genome shotgun (WGS) entry which is preliminary data.</text>
</comment>
<evidence type="ECO:0000313" key="1">
    <source>
        <dbReference type="EMBL" id="GFN84211.1"/>
    </source>
</evidence>
<gene>
    <name evidence="1" type="ORF">PoB_001071700</name>
</gene>
<name>A0AAV3YMQ2_9GAST</name>
<accession>A0AAV3YMQ2</accession>
<dbReference type="Proteomes" id="UP000735302">
    <property type="component" value="Unassembled WGS sequence"/>
</dbReference>